<accession>A0A915JTJ6</accession>
<dbReference type="WBParaSite" id="nRc.2.0.1.t29142-RA">
    <property type="protein sequence ID" value="nRc.2.0.1.t29142-RA"/>
    <property type="gene ID" value="nRc.2.0.1.g29142"/>
</dbReference>
<keyword evidence="1" id="KW-1185">Reference proteome</keyword>
<protein>
    <submittedName>
        <fullName evidence="2">Uncharacterized protein</fullName>
    </submittedName>
</protein>
<organism evidence="1 2">
    <name type="scientific">Romanomermis culicivorax</name>
    <name type="common">Nematode worm</name>
    <dbReference type="NCBI Taxonomy" id="13658"/>
    <lineage>
        <taxon>Eukaryota</taxon>
        <taxon>Metazoa</taxon>
        <taxon>Ecdysozoa</taxon>
        <taxon>Nematoda</taxon>
        <taxon>Enoplea</taxon>
        <taxon>Dorylaimia</taxon>
        <taxon>Mermithida</taxon>
        <taxon>Mermithoidea</taxon>
        <taxon>Mermithidae</taxon>
        <taxon>Romanomermis</taxon>
    </lineage>
</organism>
<sequence length="117" mass="12999">MENQRQTRGVKKPIGFYRELGGFKMSKDNLGGLKSLALPRTPLGKKARDAEKLIILTSAETSAVEDNCSDHRPLSVENEGNRLTTLSAVEREDDDTILSANEDQIFKIPSSTNLPRR</sequence>
<evidence type="ECO:0000313" key="2">
    <source>
        <dbReference type="WBParaSite" id="nRc.2.0.1.t29142-RA"/>
    </source>
</evidence>
<dbReference type="AlphaFoldDB" id="A0A915JTJ6"/>
<proteinExistence type="predicted"/>
<evidence type="ECO:0000313" key="1">
    <source>
        <dbReference type="Proteomes" id="UP000887565"/>
    </source>
</evidence>
<reference evidence="2" key="1">
    <citation type="submission" date="2022-11" db="UniProtKB">
        <authorList>
            <consortium name="WormBaseParasite"/>
        </authorList>
    </citation>
    <scope>IDENTIFICATION</scope>
</reference>
<dbReference type="Proteomes" id="UP000887565">
    <property type="component" value="Unplaced"/>
</dbReference>
<name>A0A915JTJ6_ROMCU</name>